<gene>
    <name evidence="7" type="ORF">M3N64_12015</name>
</gene>
<evidence type="ECO:0000259" key="6">
    <source>
        <dbReference type="PROSITE" id="PS50931"/>
    </source>
</evidence>
<evidence type="ECO:0000313" key="8">
    <source>
        <dbReference type="Proteomes" id="UP001203004"/>
    </source>
</evidence>
<evidence type="ECO:0000256" key="4">
    <source>
        <dbReference type="ARBA" id="ARBA00023163"/>
    </source>
</evidence>
<accession>A0ABT0MEE7</accession>
<evidence type="ECO:0000256" key="5">
    <source>
        <dbReference type="SAM" id="MobiDB-lite"/>
    </source>
</evidence>
<evidence type="ECO:0000256" key="2">
    <source>
        <dbReference type="ARBA" id="ARBA00023015"/>
    </source>
</evidence>
<dbReference type="PROSITE" id="PS50931">
    <property type="entry name" value="HTH_LYSR"/>
    <property type="match status" value="1"/>
</dbReference>
<dbReference type="PANTHER" id="PTHR30126">
    <property type="entry name" value="HTH-TYPE TRANSCRIPTIONAL REGULATOR"/>
    <property type="match status" value="1"/>
</dbReference>
<keyword evidence="4" id="KW-0804">Transcription</keyword>
<comment type="caution">
    <text evidence="7">The sequence shown here is derived from an EMBL/GenBank/DDBJ whole genome shotgun (WGS) entry which is preliminary data.</text>
</comment>
<name>A0ABT0MEE7_9BACL</name>
<dbReference type="InterPro" id="IPR000847">
    <property type="entry name" value="LysR_HTH_N"/>
</dbReference>
<dbReference type="InterPro" id="IPR036390">
    <property type="entry name" value="WH_DNA-bd_sf"/>
</dbReference>
<dbReference type="SUPFAM" id="SSF46785">
    <property type="entry name" value="Winged helix' DNA-binding domain"/>
    <property type="match status" value="1"/>
</dbReference>
<dbReference type="RefSeq" id="WP_249102603.1">
    <property type="nucleotide sequence ID" value="NZ_JAMAST010000019.1"/>
</dbReference>
<evidence type="ECO:0000256" key="1">
    <source>
        <dbReference type="ARBA" id="ARBA00009437"/>
    </source>
</evidence>
<keyword evidence="3" id="KW-0238">DNA-binding</keyword>
<dbReference type="PANTHER" id="PTHR30126:SF40">
    <property type="entry name" value="HTH-TYPE TRANSCRIPTIONAL REGULATOR GLTR"/>
    <property type="match status" value="1"/>
</dbReference>
<proteinExistence type="inferred from homology"/>
<feature type="region of interest" description="Disordered" evidence="5">
    <location>
        <begin position="80"/>
        <end position="101"/>
    </location>
</feature>
<dbReference type="EMBL" id="JAMAST010000019">
    <property type="protein sequence ID" value="MCL1632644.1"/>
    <property type="molecule type" value="Genomic_DNA"/>
</dbReference>
<dbReference type="InterPro" id="IPR036388">
    <property type="entry name" value="WH-like_DNA-bd_sf"/>
</dbReference>
<sequence>MTIDQLKTFLMVAKCLSYHAASRQLFLSQPSVTSRIQALERELNVTLFDRSNQHVRLTEEGRKMVPIAKRMVNMYNRARATLSPAPLSKQRPIKSDKKTND</sequence>
<dbReference type="Pfam" id="PF00126">
    <property type="entry name" value="HTH_1"/>
    <property type="match status" value="1"/>
</dbReference>
<evidence type="ECO:0000313" key="7">
    <source>
        <dbReference type="EMBL" id="MCL1632644.1"/>
    </source>
</evidence>
<dbReference type="PRINTS" id="PR00039">
    <property type="entry name" value="HTHLYSR"/>
</dbReference>
<comment type="similarity">
    <text evidence="1">Belongs to the LysR transcriptional regulatory family.</text>
</comment>
<evidence type="ECO:0000256" key="3">
    <source>
        <dbReference type="ARBA" id="ARBA00023125"/>
    </source>
</evidence>
<keyword evidence="8" id="KW-1185">Reference proteome</keyword>
<organism evidence="7 8">
    <name type="scientific">Sporolactobacillus mangiferae</name>
    <dbReference type="NCBI Taxonomy" id="2940498"/>
    <lineage>
        <taxon>Bacteria</taxon>
        <taxon>Bacillati</taxon>
        <taxon>Bacillota</taxon>
        <taxon>Bacilli</taxon>
        <taxon>Bacillales</taxon>
        <taxon>Sporolactobacillaceae</taxon>
        <taxon>Sporolactobacillus</taxon>
    </lineage>
</organism>
<dbReference type="Gene3D" id="1.10.10.10">
    <property type="entry name" value="Winged helix-like DNA-binding domain superfamily/Winged helix DNA-binding domain"/>
    <property type="match status" value="1"/>
</dbReference>
<keyword evidence="2" id="KW-0805">Transcription regulation</keyword>
<dbReference type="Proteomes" id="UP001203004">
    <property type="component" value="Unassembled WGS sequence"/>
</dbReference>
<reference evidence="7 8" key="1">
    <citation type="submission" date="2022-05" db="EMBL/GenBank/DDBJ databases">
        <title>Sporolactobacillus sp nov CPB3-1, isolated from tree bark (Mangifera indica L.).</title>
        <authorList>
            <person name="Phuengjayaem S."/>
            <person name="Tanasupawat S."/>
        </authorList>
    </citation>
    <scope>NUCLEOTIDE SEQUENCE [LARGE SCALE GENOMIC DNA]</scope>
    <source>
        <strain evidence="7 8">CPB3-1</strain>
    </source>
</reference>
<protein>
    <submittedName>
        <fullName evidence="7">LysR family transcriptional regulator</fullName>
    </submittedName>
</protein>
<feature type="domain" description="HTH lysR-type" evidence="6">
    <location>
        <begin position="1"/>
        <end position="58"/>
    </location>
</feature>